<sequence length="369" mass="44505">MWRESHTHQSSNDNPSTECICEPCIGKSPNKPWSIQCAVAQKLNQWLDKRATLSKFDIGLDPALSSCDLLQQNERERLTRYAAYDCLAMHQLIIKLRIMPYHSTTTEHSHEHSHENSHEQFNYELENISSDDENDSPQPPPAHVHIVGRIRYPREWESSLINEQVPEHIHNEQVHEHIHDEHIHEHIHDEQVPEHIHNEQVHEHIHDEHIHEHIHDEQVHEHIHDEQPPSPPPHTELTLEEQARKRRENRKRTIKQRVRYYRKEIICRHFNRRFTITKVKETLRQHGIPYSAVNKSKSGFTLYIGLKKADNIDEHERIAQHLFSTHHHQHHRHQQNDQHHRHQQNDQQHRLQQHRQNRHQQNDHHQHRY</sequence>
<evidence type="ECO:0000313" key="3">
    <source>
        <dbReference type="EMBL" id="CAF0923172.1"/>
    </source>
</evidence>
<feature type="compositionally biased region" description="Basic and acidic residues" evidence="1">
    <location>
        <begin position="360"/>
        <end position="369"/>
    </location>
</feature>
<name>A0A814B850_9BILA</name>
<dbReference type="Proteomes" id="UP000663891">
    <property type="component" value="Unassembled WGS sequence"/>
</dbReference>
<feature type="region of interest" description="Disordered" evidence="1">
    <location>
        <begin position="217"/>
        <end position="236"/>
    </location>
</feature>
<dbReference type="OrthoDB" id="10048071at2759"/>
<comment type="caution">
    <text evidence="3">The sequence shown here is derived from an EMBL/GenBank/DDBJ whole genome shotgun (WGS) entry which is preliminary data.</text>
</comment>
<evidence type="ECO:0000256" key="1">
    <source>
        <dbReference type="SAM" id="MobiDB-lite"/>
    </source>
</evidence>
<feature type="region of interest" description="Disordered" evidence="1">
    <location>
        <begin position="325"/>
        <end position="369"/>
    </location>
</feature>
<accession>A0A814B850</accession>
<proteinExistence type="predicted"/>
<feature type="compositionally biased region" description="Basic and acidic residues" evidence="1">
    <location>
        <begin position="217"/>
        <end position="227"/>
    </location>
</feature>
<dbReference type="Proteomes" id="UP000663860">
    <property type="component" value="Unassembled WGS sequence"/>
</dbReference>
<evidence type="ECO:0000313" key="4">
    <source>
        <dbReference type="Proteomes" id="UP000663891"/>
    </source>
</evidence>
<reference evidence="3" key="1">
    <citation type="submission" date="2021-02" db="EMBL/GenBank/DDBJ databases">
        <authorList>
            <person name="Nowell W R."/>
        </authorList>
    </citation>
    <scope>NUCLEOTIDE SEQUENCE</scope>
</reference>
<dbReference type="EMBL" id="CAJNON010000075">
    <property type="protein sequence ID" value="CAF0923172.1"/>
    <property type="molecule type" value="Genomic_DNA"/>
</dbReference>
<organism evidence="3 4">
    <name type="scientific">Adineta steineri</name>
    <dbReference type="NCBI Taxonomy" id="433720"/>
    <lineage>
        <taxon>Eukaryota</taxon>
        <taxon>Metazoa</taxon>
        <taxon>Spiralia</taxon>
        <taxon>Gnathifera</taxon>
        <taxon>Rotifera</taxon>
        <taxon>Eurotatoria</taxon>
        <taxon>Bdelloidea</taxon>
        <taxon>Adinetida</taxon>
        <taxon>Adinetidae</taxon>
        <taxon>Adineta</taxon>
    </lineage>
</organism>
<protein>
    <submittedName>
        <fullName evidence="3">Uncharacterized protein</fullName>
    </submittedName>
</protein>
<evidence type="ECO:0000313" key="2">
    <source>
        <dbReference type="EMBL" id="CAF0776760.1"/>
    </source>
</evidence>
<dbReference type="EMBL" id="CAJNOE010000033">
    <property type="protein sequence ID" value="CAF0776760.1"/>
    <property type="molecule type" value="Genomic_DNA"/>
</dbReference>
<gene>
    <name evidence="2" type="ORF">IZO911_LOCUS5602</name>
    <name evidence="3" type="ORF">VCS650_LOCUS10495</name>
</gene>
<dbReference type="AlphaFoldDB" id="A0A814B850"/>
<feature type="compositionally biased region" description="Basic and acidic residues" evidence="1">
    <location>
        <begin position="334"/>
        <end position="349"/>
    </location>
</feature>